<dbReference type="PANTHER" id="PTHR42699">
    <property type="match status" value="1"/>
</dbReference>
<dbReference type="SUPFAM" id="SSF53383">
    <property type="entry name" value="PLP-dependent transferases"/>
    <property type="match status" value="1"/>
</dbReference>
<evidence type="ECO:0000313" key="5">
    <source>
        <dbReference type="Proteomes" id="UP000811619"/>
    </source>
</evidence>
<evidence type="ECO:0000256" key="3">
    <source>
        <dbReference type="RuleBase" id="RU362118"/>
    </source>
</evidence>
<dbReference type="Pfam" id="PF01053">
    <property type="entry name" value="Cys_Met_Meta_PP"/>
    <property type="match status" value="1"/>
</dbReference>
<gene>
    <name evidence="4" type="ORF">E4U42_003808</name>
</gene>
<dbReference type="Gene3D" id="3.90.1150.10">
    <property type="entry name" value="Aspartate Aminotransferase, domain 1"/>
    <property type="match status" value="1"/>
</dbReference>
<accession>A0A8K0J6F1</accession>
<dbReference type="InterPro" id="IPR051750">
    <property type="entry name" value="Trans-sulfuration_enzymes"/>
</dbReference>
<evidence type="ECO:0000313" key="4">
    <source>
        <dbReference type="EMBL" id="KAG5925928.1"/>
    </source>
</evidence>
<dbReference type="PANTHER" id="PTHR42699:SF1">
    <property type="entry name" value="CYSTATHIONINE GAMMA-SYNTHASE-RELATED"/>
    <property type="match status" value="1"/>
</dbReference>
<comment type="caution">
    <text evidence="4">The sequence shown here is derived from an EMBL/GenBank/DDBJ whole genome shotgun (WGS) entry which is preliminary data.</text>
</comment>
<dbReference type="Gene3D" id="3.40.640.10">
    <property type="entry name" value="Type I PLP-dependent aspartate aminotransferase-like (Major domain)"/>
    <property type="match status" value="1"/>
</dbReference>
<protein>
    <recommendedName>
        <fullName evidence="6">Cystathionine gamma-synthase</fullName>
    </recommendedName>
</protein>
<comment type="cofactor">
    <cofactor evidence="1 3">
        <name>pyridoxal 5'-phosphate</name>
        <dbReference type="ChEBI" id="CHEBI:597326"/>
    </cofactor>
</comment>
<evidence type="ECO:0000256" key="1">
    <source>
        <dbReference type="ARBA" id="ARBA00001933"/>
    </source>
</evidence>
<dbReference type="InterPro" id="IPR015421">
    <property type="entry name" value="PyrdxlP-dep_Trfase_major"/>
</dbReference>
<dbReference type="EMBL" id="SRPY01000323">
    <property type="protein sequence ID" value="KAG5925928.1"/>
    <property type="molecule type" value="Genomic_DNA"/>
</dbReference>
<dbReference type="OrthoDB" id="310895at2759"/>
<dbReference type="InterPro" id="IPR015424">
    <property type="entry name" value="PyrdxlP-dep_Trfase"/>
</dbReference>
<dbReference type="Proteomes" id="UP000811619">
    <property type="component" value="Unassembled WGS sequence"/>
</dbReference>
<dbReference type="InterPro" id="IPR000277">
    <property type="entry name" value="Cys/Met-Metab_PyrdxlP-dep_enz"/>
</dbReference>
<proteinExistence type="inferred from homology"/>
<sequence>MRASMDRVDVPCMRLHPPMEDSGAPSETVVKTVVTTAVSVSLPSWQDTVGWAQRDPDVIASLQTGYPRFFIPRLVDRLAAHLLQWLMSRSEQWSMPCSQTTPDEERGERPALLAMVFPHVRLGWSCVEYLDGVEQHQSSVGARILAFQVNLTGHVEAVSSGHVSSIADFPQSLCVVVYPEGLFTEAKAFWQHTGFGISSRHAAYWSTNAPFLRHGPDVDVDGDGAQRGVPPSLPDAKDAADIIKHRIAELSSSTAGSVQADDVFLYSTGMSAIANSASALCSLHRGSDEPFRVGVFGFVYVDSFKVLTKVKKFECKLYGHASRSDMDQLERDLRDGGTRIHALYMEFPGNPLLQSHDLHRLHALSRRFNFHLVVDDTVGTAVNLELAPFCDVLCTSLTKMFSGGCNVMGGSVTVSPDCLDRDALLATLRSQHLDTFFPEDVLVVEANSRDFAQRMSTANSNAEALAERLRRHPLVDEVFYPRGSATQHLYERYKRRRAEAGYGFLLSVRFVKPAAAIAFYDALGLAKGPSLGTNFSLSCAYTWLAHAGELEWAASFGVVEHLVRMSVGVEAREHLEGRIDAALEAAGEAC</sequence>
<dbReference type="GO" id="GO:0030170">
    <property type="term" value="F:pyridoxal phosphate binding"/>
    <property type="evidence" value="ECO:0007669"/>
    <property type="project" value="InterPro"/>
</dbReference>
<keyword evidence="5" id="KW-1185">Reference proteome</keyword>
<dbReference type="InterPro" id="IPR015422">
    <property type="entry name" value="PyrdxlP-dep_Trfase_small"/>
</dbReference>
<evidence type="ECO:0008006" key="6">
    <source>
        <dbReference type="Google" id="ProtNLM"/>
    </source>
</evidence>
<dbReference type="GO" id="GO:0019346">
    <property type="term" value="P:transsulfuration"/>
    <property type="evidence" value="ECO:0007669"/>
    <property type="project" value="InterPro"/>
</dbReference>
<organism evidence="4 5">
    <name type="scientific">Claviceps africana</name>
    <dbReference type="NCBI Taxonomy" id="83212"/>
    <lineage>
        <taxon>Eukaryota</taxon>
        <taxon>Fungi</taxon>
        <taxon>Dikarya</taxon>
        <taxon>Ascomycota</taxon>
        <taxon>Pezizomycotina</taxon>
        <taxon>Sordariomycetes</taxon>
        <taxon>Hypocreomycetidae</taxon>
        <taxon>Hypocreales</taxon>
        <taxon>Clavicipitaceae</taxon>
        <taxon>Claviceps</taxon>
    </lineage>
</organism>
<dbReference type="GO" id="GO:0003962">
    <property type="term" value="F:cystathionine gamma-synthase activity"/>
    <property type="evidence" value="ECO:0007669"/>
    <property type="project" value="TreeGrafter"/>
</dbReference>
<dbReference type="AlphaFoldDB" id="A0A8K0J6F1"/>
<evidence type="ECO:0000256" key="2">
    <source>
        <dbReference type="ARBA" id="ARBA00022898"/>
    </source>
</evidence>
<comment type="similarity">
    <text evidence="3">Belongs to the trans-sulfuration enzymes family.</text>
</comment>
<reference evidence="4" key="1">
    <citation type="journal article" date="2020" name="bioRxiv">
        <title>Whole genome comparisons of ergot fungi reveals the divergence and evolution of species within the genus Claviceps are the result of varying mechanisms driving genome evolution and host range expansion.</title>
        <authorList>
            <person name="Wyka S.A."/>
            <person name="Mondo S.J."/>
            <person name="Liu M."/>
            <person name="Dettman J."/>
            <person name="Nalam V."/>
            <person name="Broders K.D."/>
        </authorList>
    </citation>
    <scope>NUCLEOTIDE SEQUENCE</scope>
    <source>
        <strain evidence="4">CCC 489</strain>
    </source>
</reference>
<keyword evidence="2 3" id="KW-0663">Pyridoxal phosphate</keyword>
<name>A0A8K0J6F1_9HYPO</name>